<evidence type="ECO:0000256" key="12">
    <source>
        <dbReference type="PROSITE-ProRule" id="PRU10141"/>
    </source>
</evidence>
<dbReference type="Gene3D" id="1.10.510.10">
    <property type="entry name" value="Transferase(Phosphotransferase) domain 1"/>
    <property type="match status" value="1"/>
</dbReference>
<dbReference type="InterPro" id="IPR008271">
    <property type="entry name" value="Ser/Thr_kinase_AS"/>
</dbReference>
<evidence type="ECO:0000256" key="9">
    <source>
        <dbReference type="ARBA" id="ARBA00022840"/>
    </source>
</evidence>
<dbReference type="PROSITE" id="PS00108">
    <property type="entry name" value="PROTEIN_KINASE_ST"/>
    <property type="match status" value="1"/>
</dbReference>
<evidence type="ECO:0000256" key="11">
    <source>
        <dbReference type="ARBA" id="ARBA00048679"/>
    </source>
</evidence>
<evidence type="ECO:0000256" key="3">
    <source>
        <dbReference type="ARBA" id="ARBA00012513"/>
    </source>
</evidence>
<dbReference type="HOGENOM" id="CLU_000288_63_0_1"/>
<dbReference type="PROSITE" id="PS00107">
    <property type="entry name" value="PROTEIN_KINASE_ATP"/>
    <property type="match status" value="1"/>
</dbReference>
<accession>F8P3F6</accession>
<organism>
    <name type="scientific">Serpula lacrymans var. lacrymans (strain S7.9)</name>
    <name type="common">Dry rot fungus</name>
    <dbReference type="NCBI Taxonomy" id="578457"/>
    <lineage>
        <taxon>Eukaryota</taxon>
        <taxon>Fungi</taxon>
        <taxon>Dikarya</taxon>
        <taxon>Basidiomycota</taxon>
        <taxon>Agaricomycotina</taxon>
        <taxon>Agaricomycetes</taxon>
        <taxon>Agaricomycetidae</taxon>
        <taxon>Boletales</taxon>
        <taxon>Coniophorineae</taxon>
        <taxon>Serpulaceae</taxon>
        <taxon>Serpula</taxon>
    </lineage>
</organism>
<dbReference type="SMART" id="SM00220">
    <property type="entry name" value="S_TKc"/>
    <property type="match status" value="1"/>
</dbReference>
<evidence type="ECO:0000256" key="4">
    <source>
        <dbReference type="ARBA" id="ARBA00022527"/>
    </source>
</evidence>
<evidence type="ECO:0000256" key="6">
    <source>
        <dbReference type="ARBA" id="ARBA00022679"/>
    </source>
</evidence>
<comment type="similarity">
    <text evidence="2">Belongs to the protein kinase superfamily. CAMK Ser/Thr protein kinase family. NIM1 subfamily.</text>
</comment>
<feature type="non-terminal residue" evidence="15">
    <location>
        <position position="270"/>
    </location>
</feature>
<dbReference type="PANTHER" id="PTHR24346">
    <property type="entry name" value="MAP/MICROTUBULE AFFINITY-REGULATING KINASE"/>
    <property type="match status" value="1"/>
</dbReference>
<protein>
    <recommendedName>
        <fullName evidence="3">non-specific serine/threonine protein kinase</fullName>
        <ecNumber evidence="3">2.7.11.1</ecNumber>
    </recommendedName>
</protein>
<keyword evidence="9 12" id="KW-0067">ATP-binding</keyword>
<keyword evidence="7 12" id="KW-0547">Nucleotide-binding</keyword>
<dbReference type="KEGG" id="sla:SERLADRAFT_362515"/>
<dbReference type="InterPro" id="IPR011009">
    <property type="entry name" value="Kinase-like_dom_sf"/>
</dbReference>
<comment type="catalytic activity">
    <reaction evidence="11">
        <text>L-seryl-[protein] + ATP = O-phospho-L-seryl-[protein] + ADP + H(+)</text>
        <dbReference type="Rhea" id="RHEA:17989"/>
        <dbReference type="Rhea" id="RHEA-COMP:9863"/>
        <dbReference type="Rhea" id="RHEA-COMP:11604"/>
        <dbReference type="ChEBI" id="CHEBI:15378"/>
        <dbReference type="ChEBI" id="CHEBI:29999"/>
        <dbReference type="ChEBI" id="CHEBI:30616"/>
        <dbReference type="ChEBI" id="CHEBI:83421"/>
        <dbReference type="ChEBI" id="CHEBI:456216"/>
        <dbReference type="EC" id="2.7.11.1"/>
    </reaction>
</comment>
<comment type="catalytic activity">
    <reaction evidence="10">
        <text>L-threonyl-[protein] + ATP = O-phospho-L-threonyl-[protein] + ADP + H(+)</text>
        <dbReference type="Rhea" id="RHEA:46608"/>
        <dbReference type="Rhea" id="RHEA-COMP:11060"/>
        <dbReference type="Rhea" id="RHEA-COMP:11605"/>
        <dbReference type="ChEBI" id="CHEBI:15378"/>
        <dbReference type="ChEBI" id="CHEBI:30013"/>
        <dbReference type="ChEBI" id="CHEBI:30616"/>
        <dbReference type="ChEBI" id="CHEBI:61977"/>
        <dbReference type="ChEBI" id="CHEBI:456216"/>
        <dbReference type="EC" id="2.7.11.1"/>
    </reaction>
</comment>
<dbReference type="FunFam" id="3.30.200.20:FF:000042">
    <property type="entry name" value="Aurora kinase A"/>
    <property type="match status" value="1"/>
</dbReference>
<gene>
    <name evidence="15" type="ORF">SERLADRAFT_362515</name>
</gene>
<evidence type="ECO:0000256" key="8">
    <source>
        <dbReference type="ARBA" id="ARBA00022777"/>
    </source>
</evidence>
<sequence>MIGLWKVGRTIGKGSSGRVRIARHSTTGQYAAVKIVSKNVLLNSMNNLGDSAEHMLLSIEREIVIMKLINHPNIMRLYDVWETSSELYLILEYVEGGELFDYLCNKGRLSTSEALGYFQQIISAIHYCHSFNIAHRDLKPENLLMDQNKNIKVADFGMAAWQASSNNGMLRTACGSPHYAAPEVVMGQEYNGSASDIWSCGVILFALLVGRLPFDDEDLYTLLEKVKRSTFDMPSNIDPLAQDLISKMLRKDVSQRITIPEILRHPFYIS</sequence>
<evidence type="ECO:0000256" key="7">
    <source>
        <dbReference type="ARBA" id="ARBA00022741"/>
    </source>
</evidence>
<name>F8P3F6_SERL9</name>
<evidence type="ECO:0000256" key="13">
    <source>
        <dbReference type="RuleBase" id="RU000304"/>
    </source>
</evidence>
<dbReference type="EMBL" id="GL945437">
    <property type="protein sequence ID" value="EGO22056.1"/>
    <property type="molecule type" value="Genomic_DNA"/>
</dbReference>
<dbReference type="InterPro" id="IPR000719">
    <property type="entry name" value="Prot_kinase_dom"/>
</dbReference>
<dbReference type="CDD" id="cd14081">
    <property type="entry name" value="STKc_BRSK1_2"/>
    <property type="match status" value="1"/>
</dbReference>
<dbReference type="FunFam" id="1.10.510.10:FF:000394">
    <property type="entry name" value="Serine/threonine-protein kinase HSL1"/>
    <property type="match status" value="1"/>
</dbReference>
<dbReference type="RefSeq" id="XP_007320594.1">
    <property type="nucleotide sequence ID" value="XM_007320532.1"/>
</dbReference>
<evidence type="ECO:0000256" key="1">
    <source>
        <dbReference type="ARBA" id="ARBA00004266"/>
    </source>
</evidence>
<keyword evidence="8" id="KW-0418">Kinase</keyword>
<dbReference type="GeneID" id="18809923"/>
<evidence type="ECO:0000256" key="5">
    <source>
        <dbReference type="ARBA" id="ARBA00022553"/>
    </source>
</evidence>
<dbReference type="GO" id="GO:0005935">
    <property type="term" value="C:cellular bud neck"/>
    <property type="evidence" value="ECO:0007669"/>
    <property type="project" value="UniProtKB-SubCell"/>
</dbReference>
<reference evidence="15" key="1">
    <citation type="submission" date="2011-04" db="EMBL/GenBank/DDBJ databases">
        <title>Evolution of plant cell wall degrading machinery underlies the functional diversity of forest fungi.</title>
        <authorList>
            <consortium name="US DOE Joint Genome Institute (JGI-PGF)"/>
            <person name="Eastwood D.C."/>
            <person name="Floudas D."/>
            <person name="Binder M."/>
            <person name="Majcherczyk A."/>
            <person name="Schneider P."/>
            <person name="Aerts A."/>
            <person name="Asiegbu F.O."/>
            <person name="Baker S.E."/>
            <person name="Barry K."/>
            <person name="Bendiksby M."/>
            <person name="Blumentritt M."/>
            <person name="Coutinho P.M."/>
            <person name="Cullen D."/>
            <person name="Cullen D."/>
            <person name="Gathman A."/>
            <person name="Goodell B."/>
            <person name="Henrissat B."/>
            <person name="Ihrmark K."/>
            <person name="Kauserud H."/>
            <person name="Kohler A."/>
            <person name="LaButti K."/>
            <person name="Lapidus A."/>
            <person name="Lavin J.L."/>
            <person name="Lee Y.-H."/>
            <person name="Lindquist E."/>
            <person name="Lilly W."/>
            <person name="Lucas S."/>
            <person name="Morin E."/>
            <person name="Murat C."/>
            <person name="Oguiza J.A."/>
            <person name="Park J."/>
            <person name="Pisabarro A.G."/>
            <person name="Riley R."/>
            <person name="Rosling A."/>
            <person name="Salamov A."/>
            <person name="Schmidt O."/>
            <person name="Schmutz J."/>
            <person name="Skrede I."/>
            <person name="Stenlid J."/>
            <person name="Wiebenga A."/>
            <person name="Xie X."/>
            <person name="Kues U."/>
            <person name="Hibbett D.S."/>
            <person name="Hoffmeister D."/>
            <person name="Hogberg N."/>
            <person name="Martin F."/>
            <person name="Grigoriev I.V."/>
            <person name="Watkinson S.C."/>
        </authorList>
    </citation>
    <scope>NUCLEOTIDE SEQUENCE</scope>
    <source>
        <strain evidence="15">S7.9</strain>
    </source>
</reference>
<dbReference type="GO" id="GO:0004674">
    <property type="term" value="F:protein serine/threonine kinase activity"/>
    <property type="evidence" value="ECO:0007669"/>
    <property type="project" value="UniProtKB-KW"/>
</dbReference>
<dbReference type="PROSITE" id="PS50011">
    <property type="entry name" value="PROTEIN_KINASE_DOM"/>
    <property type="match status" value="1"/>
</dbReference>
<feature type="domain" description="Protein kinase" evidence="14">
    <location>
        <begin position="5"/>
        <end position="268"/>
    </location>
</feature>
<dbReference type="GO" id="GO:0005524">
    <property type="term" value="F:ATP binding"/>
    <property type="evidence" value="ECO:0007669"/>
    <property type="project" value="UniProtKB-UniRule"/>
</dbReference>
<evidence type="ECO:0000256" key="10">
    <source>
        <dbReference type="ARBA" id="ARBA00047899"/>
    </source>
</evidence>
<dbReference type="AlphaFoldDB" id="F8P3F6"/>
<dbReference type="OrthoDB" id="193931at2759"/>
<dbReference type="SUPFAM" id="SSF56112">
    <property type="entry name" value="Protein kinase-like (PK-like)"/>
    <property type="match status" value="1"/>
</dbReference>
<keyword evidence="4 13" id="KW-0723">Serine/threonine-protein kinase</keyword>
<dbReference type="InterPro" id="IPR017441">
    <property type="entry name" value="Protein_kinase_ATP_BS"/>
</dbReference>
<dbReference type="PANTHER" id="PTHR24346:SF110">
    <property type="entry name" value="NON-SPECIFIC SERINE_THREONINE PROTEIN KINASE"/>
    <property type="match status" value="1"/>
</dbReference>
<evidence type="ECO:0000256" key="2">
    <source>
        <dbReference type="ARBA" id="ARBA00010791"/>
    </source>
</evidence>
<keyword evidence="5" id="KW-0597">Phosphoprotein</keyword>
<dbReference type="GO" id="GO:0005940">
    <property type="term" value="C:septin ring"/>
    <property type="evidence" value="ECO:0007669"/>
    <property type="project" value="UniProtKB-ARBA"/>
</dbReference>
<proteinExistence type="inferred from homology"/>
<dbReference type="GO" id="GO:0035556">
    <property type="term" value="P:intracellular signal transduction"/>
    <property type="evidence" value="ECO:0007669"/>
    <property type="project" value="TreeGrafter"/>
</dbReference>
<evidence type="ECO:0000313" key="15">
    <source>
        <dbReference type="EMBL" id="EGO22056.1"/>
    </source>
</evidence>
<dbReference type="Pfam" id="PF00069">
    <property type="entry name" value="Pkinase"/>
    <property type="match status" value="1"/>
</dbReference>
<keyword evidence="6" id="KW-0808">Transferase</keyword>
<dbReference type="Proteomes" id="UP000008064">
    <property type="component" value="Unassembled WGS sequence"/>
</dbReference>
<comment type="subcellular location">
    <subcellularLocation>
        <location evidence="1">Bud neck</location>
    </subcellularLocation>
</comment>
<feature type="binding site" evidence="12">
    <location>
        <position position="34"/>
    </location>
    <ligand>
        <name>ATP</name>
        <dbReference type="ChEBI" id="CHEBI:30616"/>
    </ligand>
</feature>
<evidence type="ECO:0000259" key="14">
    <source>
        <dbReference type="PROSITE" id="PS50011"/>
    </source>
</evidence>
<dbReference type="EC" id="2.7.11.1" evidence="3"/>